<evidence type="ECO:0000256" key="1">
    <source>
        <dbReference type="SAM" id="Phobius"/>
    </source>
</evidence>
<dbReference type="STRING" id="200378.SAMN05216553_10955"/>
<dbReference type="AlphaFoldDB" id="A0A1G7V7C0"/>
<sequence length="124" mass="12951">MIDVLPTVLTVLALAGAAWSVVLIVRNQPLLPFTTAKRGLLALLAVLEAGLFVQAVIGLGQIMSREIDRLSFAGYLIGAAVVVPVAVVWAAGERTRWSGGVLAVGCLAIPVMVLRLGQIWAGHA</sequence>
<keyword evidence="1" id="KW-0812">Transmembrane</keyword>
<dbReference type="Proteomes" id="UP000199623">
    <property type="component" value="Unassembled WGS sequence"/>
</dbReference>
<proteinExistence type="predicted"/>
<name>A0A1G7V7C0_9PSEU</name>
<evidence type="ECO:0000313" key="3">
    <source>
        <dbReference type="Proteomes" id="UP000199623"/>
    </source>
</evidence>
<reference evidence="3" key="1">
    <citation type="submission" date="2016-10" db="EMBL/GenBank/DDBJ databases">
        <authorList>
            <person name="Varghese N."/>
            <person name="Submissions S."/>
        </authorList>
    </citation>
    <scope>NUCLEOTIDE SEQUENCE [LARGE SCALE GENOMIC DNA]</scope>
    <source>
        <strain evidence="3">CGMCC 4.3506</strain>
    </source>
</reference>
<feature type="transmembrane region" description="Helical" evidence="1">
    <location>
        <begin position="97"/>
        <end position="117"/>
    </location>
</feature>
<dbReference type="OrthoDB" id="3828660at2"/>
<evidence type="ECO:0008006" key="4">
    <source>
        <dbReference type="Google" id="ProtNLM"/>
    </source>
</evidence>
<evidence type="ECO:0000313" key="2">
    <source>
        <dbReference type="EMBL" id="SDG55654.1"/>
    </source>
</evidence>
<accession>A0A1G7V7C0</accession>
<feature type="transmembrane region" description="Helical" evidence="1">
    <location>
        <begin position="39"/>
        <end position="60"/>
    </location>
</feature>
<keyword evidence="1" id="KW-1133">Transmembrane helix</keyword>
<gene>
    <name evidence="2" type="ORF">SAMN05216553_10955</name>
</gene>
<organism evidence="2 3">
    <name type="scientific">Lentzea fradiae</name>
    <dbReference type="NCBI Taxonomy" id="200378"/>
    <lineage>
        <taxon>Bacteria</taxon>
        <taxon>Bacillati</taxon>
        <taxon>Actinomycetota</taxon>
        <taxon>Actinomycetes</taxon>
        <taxon>Pseudonocardiales</taxon>
        <taxon>Pseudonocardiaceae</taxon>
        <taxon>Lentzea</taxon>
    </lineage>
</organism>
<feature type="transmembrane region" description="Helical" evidence="1">
    <location>
        <begin position="72"/>
        <end position="91"/>
    </location>
</feature>
<dbReference type="RefSeq" id="WP_090051712.1">
    <property type="nucleotide sequence ID" value="NZ_FNCC01000009.1"/>
</dbReference>
<dbReference type="EMBL" id="FNCC01000009">
    <property type="protein sequence ID" value="SDG55654.1"/>
    <property type="molecule type" value="Genomic_DNA"/>
</dbReference>
<protein>
    <recommendedName>
        <fullName evidence="4">Integral membrane protein</fullName>
    </recommendedName>
</protein>
<keyword evidence="3" id="KW-1185">Reference proteome</keyword>
<keyword evidence="1" id="KW-0472">Membrane</keyword>